<organism evidence="1 2">
    <name type="scientific">Lithospermum erythrorhizon</name>
    <name type="common">Purple gromwell</name>
    <name type="synonym">Lithospermum officinale var. erythrorhizon</name>
    <dbReference type="NCBI Taxonomy" id="34254"/>
    <lineage>
        <taxon>Eukaryota</taxon>
        <taxon>Viridiplantae</taxon>
        <taxon>Streptophyta</taxon>
        <taxon>Embryophyta</taxon>
        <taxon>Tracheophyta</taxon>
        <taxon>Spermatophyta</taxon>
        <taxon>Magnoliopsida</taxon>
        <taxon>eudicotyledons</taxon>
        <taxon>Gunneridae</taxon>
        <taxon>Pentapetalae</taxon>
        <taxon>asterids</taxon>
        <taxon>lamiids</taxon>
        <taxon>Boraginales</taxon>
        <taxon>Boraginaceae</taxon>
        <taxon>Boraginoideae</taxon>
        <taxon>Lithospermeae</taxon>
        <taxon>Lithospermum</taxon>
    </lineage>
</organism>
<gene>
    <name evidence="1" type="ORF">LIER_20336</name>
</gene>
<proteinExistence type="predicted"/>
<dbReference type="EMBL" id="BAABME010005154">
    <property type="protein sequence ID" value="GAA0164781.1"/>
    <property type="molecule type" value="Genomic_DNA"/>
</dbReference>
<evidence type="ECO:0000313" key="1">
    <source>
        <dbReference type="EMBL" id="GAA0164781.1"/>
    </source>
</evidence>
<comment type="caution">
    <text evidence="1">The sequence shown here is derived from an EMBL/GenBank/DDBJ whole genome shotgun (WGS) entry which is preliminary data.</text>
</comment>
<protein>
    <submittedName>
        <fullName evidence="1">Uncharacterized protein</fullName>
    </submittedName>
</protein>
<evidence type="ECO:0000313" key="2">
    <source>
        <dbReference type="Proteomes" id="UP001454036"/>
    </source>
</evidence>
<name>A0AAV3QP48_LITER</name>
<sequence>MQGTTSQHPLVRYIQPLFEKLLDRIYGSDVGSWIRTVDEGMHELFLEYVVQSLPPSTFVENPHESVERTDGSR</sequence>
<dbReference type="Proteomes" id="UP001454036">
    <property type="component" value="Unassembled WGS sequence"/>
</dbReference>
<dbReference type="AlphaFoldDB" id="A0AAV3QP48"/>
<accession>A0AAV3QP48</accession>
<keyword evidence="2" id="KW-1185">Reference proteome</keyword>
<reference evidence="1 2" key="1">
    <citation type="submission" date="2024-01" db="EMBL/GenBank/DDBJ databases">
        <title>The complete chloroplast genome sequence of Lithospermum erythrorhizon: insights into the phylogenetic relationship among Boraginaceae species and the maternal lineages of purple gromwells.</title>
        <authorList>
            <person name="Okada T."/>
            <person name="Watanabe K."/>
        </authorList>
    </citation>
    <scope>NUCLEOTIDE SEQUENCE [LARGE SCALE GENOMIC DNA]</scope>
</reference>